<dbReference type="GO" id="GO:0046983">
    <property type="term" value="F:protein dimerization activity"/>
    <property type="evidence" value="ECO:0007669"/>
    <property type="project" value="InterPro"/>
</dbReference>
<comment type="caution">
    <text evidence="11">The sequence shown here is derived from an EMBL/GenBank/DDBJ whole genome shotgun (WGS) entry which is preliminary data.</text>
</comment>
<dbReference type="PROSITE" id="PS00350">
    <property type="entry name" value="MADS_BOX_1"/>
    <property type="match status" value="1"/>
</dbReference>
<dbReference type="InterPro" id="IPR055414">
    <property type="entry name" value="LRR_R13L4/SHOC2-like"/>
</dbReference>
<dbReference type="EMBL" id="QNUK01000048">
    <property type="protein sequence ID" value="KAF5905187.1"/>
    <property type="molecule type" value="Genomic_DNA"/>
</dbReference>
<dbReference type="Pfam" id="PF12347">
    <property type="entry name" value="HJURP_C"/>
    <property type="match status" value="1"/>
</dbReference>
<evidence type="ECO:0000256" key="7">
    <source>
        <dbReference type="ARBA" id="ARBA00023163"/>
    </source>
</evidence>
<gene>
    <name evidence="11" type="ORF">DAT39_005188</name>
</gene>
<dbReference type="GO" id="GO:0045944">
    <property type="term" value="P:positive regulation of transcription by RNA polymerase II"/>
    <property type="evidence" value="ECO:0007669"/>
    <property type="project" value="InterPro"/>
</dbReference>
<feature type="compositionally biased region" description="Basic and acidic residues" evidence="9">
    <location>
        <begin position="757"/>
        <end position="768"/>
    </location>
</feature>
<evidence type="ECO:0000313" key="11">
    <source>
        <dbReference type="EMBL" id="KAF5905187.1"/>
    </source>
</evidence>
<evidence type="ECO:0000256" key="8">
    <source>
        <dbReference type="ARBA" id="ARBA00023242"/>
    </source>
</evidence>
<dbReference type="GO" id="GO:0005634">
    <property type="term" value="C:nucleus"/>
    <property type="evidence" value="ECO:0007669"/>
    <property type="project" value="UniProtKB-SubCell"/>
</dbReference>
<keyword evidence="6" id="KW-0010">Activator</keyword>
<dbReference type="SUPFAM" id="SSF52058">
    <property type="entry name" value="L domain-like"/>
    <property type="match status" value="1"/>
</dbReference>
<dbReference type="FunFam" id="3.40.1810.10:FF:000001">
    <property type="entry name" value="Myocyte-specific enhancer factor 2A homolog"/>
    <property type="match status" value="1"/>
</dbReference>
<evidence type="ECO:0000313" key="12">
    <source>
        <dbReference type="Proteomes" id="UP000727407"/>
    </source>
</evidence>
<evidence type="ECO:0000256" key="9">
    <source>
        <dbReference type="SAM" id="MobiDB-lite"/>
    </source>
</evidence>
<dbReference type="Pfam" id="PF23598">
    <property type="entry name" value="LRR_14"/>
    <property type="match status" value="1"/>
</dbReference>
<comment type="subcellular location">
    <subcellularLocation>
        <location evidence="1">Nucleus</location>
    </subcellularLocation>
</comment>
<sequence>CGLEFHHSPPSLRKHQVLQCSRKNYGGRREEATKKEVKEGTALSVSMASELHEDIFMAKQERHKNLFLNYRNLNIFPVELLKDEGLQFLERLYMKRNSLTTLPDNLAQKLPNLIELYLHSNNIAFIPQAIGNLTRLQSLDLSDNALQLICPEIGRLRSLRHLRLSNNQLKCLPQELGDLKELETLDVSMNLLRTLPEQLHQCVSLQCLTVDRNLLQCLPRQLCQLPDLNELSMPANCLRSLPVDLGRSMELQFVFVDKNVHLKGLPSYLYNKVIGCNGCGVSSHVSDMTQLSLTIGDLSVPLPSEVKAVGTAADRVLPLEEMAMRTLHVAYSTDRKDCSIMPTFLLPTSLLELLQCPLGHCHRCSQPMFTIVYPKLFPLRDTALAGVHTRYLSGRQKTPDHSILTSSCSIICQKFLGLDTTNEKLPPSNDKLADKTSTTRLHTRISRYSLKTKVARMGRKKIQITRIVDERNRQVTFTKRKFGLMKKAYELSVLCDCEIALIIFNSSNKLFQYASTDMDKVLLKYTEYNEPHESRTNSDIVEALNKKEHRGSDSPEVDSCPYVLTPHTEEKYQKINEEFDNMMRNHKMPAVLSQQSFSMPLALPVSEHGVHSYNNMGALGEGGMLSPSSSTLQRSVHARLTAGVHTSSDHMSNGVHSSSIVNGYISAQGPTAKSAAPPTGSLTSIGHKPELRVLVPPSCKISPALRMNTPPSSQSLSTQVVSMATPSMHPQSLHFPNMTSAYSSAESLASSCSSYEGSEREEQRRDTHPSVSIPGQGSGPSEGIRGPSLKRLRTESWDRWVRYHCVRYYCVKYRCVQYHCVQYYCVKDRWVRYHCVQYYCVKYCCVRYHCVQYYCVKDRWVRYHCVQYYCVKYRWVQYHCVQYYCVKDHCVRYILC</sequence>
<feature type="region of interest" description="Disordered" evidence="9">
    <location>
        <begin position="756"/>
        <end position="787"/>
    </location>
</feature>
<dbReference type="GO" id="GO:0005737">
    <property type="term" value="C:cytoplasm"/>
    <property type="evidence" value="ECO:0007669"/>
    <property type="project" value="TreeGrafter"/>
</dbReference>
<dbReference type="SUPFAM" id="SSF55455">
    <property type="entry name" value="SRF-like"/>
    <property type="match status" value="1"/>
</dbReference>
<keyword evidence="2" id="KW-0433">Leucine-rich repeat</keyword>
<dbReference type="CDD" id="cd00265">
    <property type="entry name" value="MADS_MEF2_like"/>
    <property type="match status" value="1"/>
</dbReference>
<dbReference type="InterPro" id="IPR002100">
    <property type="entry name" value="TF_MADSbox"/>
</dbReference>
<evidence type="ECO:0000256" key="4">
    <source>
        <dbReference type="ARBA" id="ARBA00023015"/>
    </source>
</evidence>
<dbReference type="Pfam" id="PF00319">
    <property type="entry name" value="SRF-TF"/>
    <property type="match status" value="1"/>
</dbReference>
<accession>A0A8J4URD9</accession>
<organism evidence="11 12">
    <name type="scientific">Clarias magur</name>
    <name type="common">Asian catfish</name>
    <name type="synonym">Macropteronotus magur</name>
    <dbReference type="NCBI Taxonomy" id="1594786"/>
    <lineage>
        <taxon>Eukaryota</taxon>
        <taxon>Metazoa</taxon>
        <taxon>Chordata</taxon>
        <taxon>Craniata</taxon>
        <taxon>Vertebrata</taxon>
        <taxon>Euteleostomi</taxon>
        <taxon>Actinopterygii</taxon>
        <taxon>Neopterygii</taxon>
        <taxon>Teleostei</taxon>
        <taxon>Ostariophysi</taxon>
        <taxon>Siluriformes</taxon>
        <taxon>Clariidae</taxon>
        <taxon>Clarias</taxon>
    </lineage>
</organism>
<reference evidence="11" key="1">
    <citation type="submission" date="2020-07" db="EMBL/GenBank/DDBJ databases">
        <title>Clarias magur genome sequencing, assembly and annotation.</title>
        <authorList>
            <person name="Kushwaha B."/>
            <person name="Kumar R."/>
            <person name="Das P."/>
            <person name="Joshi C.G."/>
            <person name="Kumar D."/>
            <person name="Nagpure N.S."/>
            <person name="Pandey M."/>
            <person name="Agarwal S."/>
            <person name="Srivastava S."/>
            <person name="Singh M."/>
            <person name="Sahoo L."/>
            <person name="Jayasankar P."/>
            <person name="Meher P.K."/>
            <person name="Koringa P.G."/>
            <person name="Iquebal M.A."/>
            <person name="Das S.P."/>
            <person name="Bit A."/>
            <person name="Patnaik S."/>
            <person name="Patel N."/>
            <person name="Shah T.M."/>
            <person name="Hinsu A."/>
            <person name="Jena J.K."/>
        </authorList>
    </citation>
    <scope>NUCLEOTIDE SEQUENCE</scope>
    <source>
        <strain evidence="11">CIFAMagur01</strain>
        <tissue evidence="11">Testis</tissue>
    </source>
</reference>
<dbReference type="PRINTS" id="PR00404">
    <property type="entry name" value="MADSDOMAIN"/>
</dbReference>
<keyword evidence="5" id="KW-0238">DNA-binding</keyword>
<dbReference type="PANTHER" id="PTHR48051">
    <property type="match status" value="1"/>
</dbReference>
<feature type="non-terminal residue" evidence="11">
    <location>
        <position position="896"/>
    </location>
</feature>
<dbReference type="SMART" id="SM00364">
    <property type="entry name" value="LRR_BAC"/>
    <property type="match status" value="4"/>
</dbReference>
<dbReference type="SMART" id="SM00432">
    <property type="entry name" value="MADS"/>
    <property type="match status" value="1"/>
</dbReference>
<protein>
    <submittedName>
        <fullName evidence="11">Leucine-rich repeat-containing protein 28</fullName>
    </submittedName>
</protein>
<keyword evidence="7" id="KW-0804">Transcription</keyword>
<dbReference type="Gene3D" id="3.40.1810.10">
    <property type="entry name" value="Transcription factor, MADS-box"/>
    <property type="match status" value="1"/>
</dbReference>
<dbReference type="InterPro" id="IPR022102">
    <property type="entry name" value="HJURP_C"/>
</dbReference>
<proteinExistence type="predicted"/>
<dbReference type="OrthoDB" id="2021138at2759"/>
<dbReference type="Pfam" id="PF13855">
    <property type="entry name" value="LRR_8"/>
    <property type="match status" value="1"/>
</dbReference>
<evidence type="ECO:0000256" key="1">
    <source>
        <dbReference type="ARBA" id="ARBA00004123"/>
    </source>
</evidence>
<dbReference type="Proteomes" id="UP000727407">
    <property type="component" value="Unassembled WGS sequence"/>
</dbReference>
<evidence type="ECO:0000256" key="3">
    <source>
        <dbReference type="ARBA" id="ARBA00022737"/>
    </source>
</evidence>
<keyword evidence="8" id="KW-0539">Nucleus</keyword>
<dbReference type="Gene3D" id="3.80.10.10">
    <property type="entry name" value="Ribonuclease Inhibitor"/>
    <property type="match status" value="1"/>
</dbReference>
<keyword evidence="4" id="KW-0805">Transcription regulation</keyword>
<dbReference type="InterPro" id="IPR036879">
    <property type="entry name" value="TF_MADSbox_sf"/>
</dbReference>
<evidence type="ECO:0000256" key="6">
    <source>
        <dbReference type="ARBA" id="ARBA00023159"/>
    </source>
</evidence>
<dbReference type="PROSITE" id="PS50066">
    <property type="entry name" value="MADS_BOX_2"/>
    <property type="match status" value="1"/>
</dbReference>
<keyword evidence="12" id="KW-1185">Reference proteome</keyword>
<dbReference type="InterPro" id="IPR050216">
    <property type="entry name" value="LRR_domain-containing"/>
</dbReference>
<feature type="domain" description="MADS-box" evidence="10">
    <location>
        <begin position="457"/>
        <end position="517"/>
    </location>
</feature>
<dbReference type="InterPro" id="IPR032675">
    <property type="entry name" value="LRR_dom_sf"/>
</dbReference>
<dbReference type="InterPro" id="IPR003591">
    <property type="entry name" value="Leu-rich_rpt_typical-subtyp"/>
</dbReference>
<keyword evidence="3" id="KW-0677">Repeat</keyword>
<evidence type="ECO:0000259" key="10">
    <source>
        <dbReference type="PROSITE" id="PS50066"/>
    </source>
</evidence>
<dbReference type="SMART" id="SM00369">
    <property type="entry name" value="LRR_TYP"/>
    <property type="match status" value="6"/>
</dbReference>
<dbReference type="InterPro" id="IPR033896">
    <property type="entry name" value="MEF2-like_N"/>
</dbReference>
<dbReference type="InterPro" id="IPR001611">
    <property type="entry name" value="Leu-rich_rpt"/>
</dbReference>
<name>A0A8J4URD9_CLAMG</name>
<evidence type="ECO:0000256" key="2">
    <source>
        <dbReference type="ARBA" id="ARBA00022614"/>
    </source>
</evidence>
<dbReference type="PANTHER" id="PTHR48051:SF12">
    <property type="entry name" value="LEUCINE-RICH REPEAT-CONTAINING PROTEIN 28"/>
    <property type="match status" value="1"/>
</dbReference>
<evidence type="ECO:0000256" key="5">
    <source>
        <dbReference type="ARBA" id="ARBA00023125"/>
    </source>
</evidence>
<dbReference type="GO" id="GO:0000977">
    <property type="term" value="F:RNA polymerase II transcription regulatory region sequence-specific DNA binding"/>
    <property type="evidence" value="ECO:0007669"/>
    <property type="project" value="InterPro"/>
</dbReference>
<dbReference type="PROSITE" id="PS51450">
    <property type="entry name" value="LRR"/>
    <property type="match status" value="1"/>
</dbReference>
<dbReference type="AlphaFoldDB" id="A0A8J4URD9"/>